<gene>
    <name evidence="2" type="ORF">BLGHR1_11307</name>
</gene>
<keyword evidence="1" id="KW-0732">Signal</keyword>
<name>A0A383ULW1_BLUHO</name>
<feature type="signal peptide" evidence="1">
    <location>
        <begin position="1"/>
        <end position="21"/>
    </location>
</feature>
<sequence>MKFLVTASTAALSCLLLLVSAAPGEYVYACGDSDLFTIKEAQNYAVEATPNGRYESDPDSSGHDVLRAHHFCRVNKYEESGYYVVRAVKDRLALELWKYVDGRWMPCPILSVDS</sequence>
<evidence type="ECO:0000313" key="2">
    <source>
        <dbReference type="EMBL" id="SZF00565.1"/>
    </source>
</evidence>
<feature type="chain" id="PRO_5017012558" evidence="1">
    <location>
        <begin position="22"/>
        <end position="114"/>
    </location>
</feature>
<dbReference type="VEuPathDB" id="FungiDB:BLGHR1_11307"/>
<dbReference type="AlphaFoldDB" id="A0A383ULW1"/>
<dbReference type="EMBL" id="UNSH01000011">
    <property type="protein sequence ID" value="SZF00565.1"/>
    <property type="molecule type" value="Genomic_DNA"/>
</dbReference>
<reference evidence="2 3" key="1">
    <citation type="submission" date="2017-11" db="EMBL/GenBank/DDBJ databases">
        <authorList>
            <person name="Kracher B."/>
        </authorList>
    </citation>
    <scope>NUCLEOTIDE SEQUENCE [LARGE SCALE GENOMIC DNA]</scope>
    <source>
        <strain evidence="2 3">RACE1</strain>
    </source>
</reference>
<accession>A0A383ULW1</accession>
<protein>
    <submittedName>
        <fullName evidence="2">Uncharacterized protein</fullName>
    </submittedName>
</protein>
<dbReference type="Proteomes" id="UP000275772">
    <property type="component" value="Unassembled WGS sequence"/>
</dbReference>
<organism evidence="2 3">
    <name type="scientific">Blumeria hordei</name>
    <name type="common">Barley powdery mildew</name>
    <name type="synonym">Blumeria graminis f. sp. hordei</name>
    <dbReference type="NCBI Taxonomy" id="2867405"/>
    <lineage>
        <taxon>Eukaryota</taxon>
        <taxon>Fungi</taxon>
        <taxon>Dikarya</taxon>
        <taxon>Ascomycota</taxon>
        <taxon>Pezizomycotina</taxon>
        <taxon>Leotiomycetes</taxon>
        <taxon>Erysiphales</taxon>
        <taxon>Erysiphaceae</taxon>
        <taxon>Blumeria</taxon>
    </lineage>
</organism>
<evidence type="ECO:0000313" key="3">
    <source>
        <dbReference type="Proteomes" id="UP000275772"/>
    </source>
</evidence>
<evidence type="ECO:0000256" key="1">
    <source>
        <dbReference type="SAM" id="SignalP"/>
    </source>
</evidence>
<proteinExistence type="predicted"/>